<gene>
    <name evidence="3" type="ORF">E0L32_003550</name>
</gene>
<keyword evidence="2" id="KW-0812">Transmembrane</keyword>
<evidence type="ECO:0000313" key="4">
    <source>
        <dbReference type="Proteomes" id="UP000319257"/>
    </source>
</evidence>
<feature type="compositionally biased region" description="Gly residues" evidence="1">
    <location>
        <begin position="56"/>
        <end position="65"/>
    </location>
</feature>
<evidence type="ECO:0000256" key="1">
    <source>
        <dbReference type="SAM" id="MobiDB-lite"/>
    </source>
</evidence>
<dbReference type="GeneID" id="41970997"/>
<keyword evidence="2" id="KW-1133">Transmembrane helix</keyword>
<feature type="region of interest" description="Disordered" evidence="1">
    <location>
        <begin position="14"/>
        <end position="65"/>
    </location>
</feature>
<comment type="caution">
    <text evidence="3">The sequence shown here is derived from an EMBL/GenBank/DDBJ whole genome shotgun (WGS) entry which is preliminary data.</text>
</comment>
<feature type="compositionally biased region" description="Basic and acidic residues" evidence="1">
    <location>
        <begin position="40"/>
        <end position="55"/>
    </location>
</feature>
<protein>
    <submittedName>
        <fullName evidence="3">Uncharacterized protein</fullName>
    </submittedName>
</protein>
<dbReference type="STRING" id="1093900.A0A507BJW5"/>
<organism evidence="3 4">
    <name type="scientific">Thyridium curvatum</name>
    <dbReference type="NCBI Taxonomy" id="1093900"/>
    <lineage>
        <taxon>Eukaryota</taxon>
        <taxon>Fungi</taxon>
        <taxon>Dikarya</taxon>
        <taxon>Ascomycota</taxon>
        <taxon>Pezizomycotina</taxon>
        <taxon>Sordariomycetes</taxon>
        <taxon>Sordariomycetidae</taxon>
        <taxon>Thyridiales</taxon>
        <taxon>Thyridiaceae</taxon>
        <taxon>Thyridium</taxon>
    </lineage>
</organism>
<dbReference type="InParanoid" id="A0A507BJW5"/>
<keyword evidence="4" id="KW-1185">Reference proteome</keyword>
<dbReference type="OrthoDB" id="5235322at2759"/>
<dbReference type="AlphaFoldDB" id="A0A507BJW5"/>
<dbReference type="Proteomes" id="UP000319257">
    <property type="component" value="Unassembled WGS sequence"/>
</dbReference>
<evidence type="ECO:0000256" key="2">
    <source>
        <dbReference type="SAM" id="Phobius"/>
    </source>
</evidence>
<evidence type="ECO:0000313" key="3">
    <source>
        <dbReference type="EMBL" id="TPX16988.1"/>
    </source>
</evidence>
<accession>A0A507BJW5</accession>
<feature type="transmembrane region" description="Helical" evidence="2">
    <location>
        <begin position="133"/>
        <end position="156"/>
    </location>
</feature>
<dbReference type="EMBL" id="SKBQ01000015">
    <property type="protein sequence ID" value="TPX16988.1"/>
    <property type="molecule type" value="Genomic_DNA"/>
</dbReference>
<sequence length="250" mass="27346">MGFFDNWDGSSVISRKSSHGHHHSSSGKHRKSSSHHHKSSRSERSRSRDRSRDRGGLGSIFGTGGDSHYHKHNSSKASFFSLPNVSSRSFFGFSKPSYYRRSPRQSFVQRAYRKLRRLLRDLLHYARRHPLKVFVLVVMPLVTGGALTALLARFGLRMPAGLERMLGVGARAMSGDGIGLVGEAVRMASGMGGGMGGGGNSSVHLERGRDGGMQWERKMFERDYDGYGGSSRGGGGGWGDMFGSVGKMFS</sequence>
<proteinExistence type="predicted"/>
<feature type="compositionally biased region" description="Basic residues" evidence="1">
    <location>
        <begin position="16"/>
        <end position="39"/>
    </location>
</feature>
<name>A0A507BJW5_9PEZI</name>
<keyword evidence="2" id="KW-0472">Membrane</keyword>
<dbReference type="RefSeq" id="XP_030998699.1">
    <property type="nucleotide sequence ID" value="XM_031137863.1"/>
</dbReference>
<reference evidence="3 4" key="1">
    <citation type="submission" date="2019-06" db="EMBL/GenBank/DDBJ databases">
        <title>Draft genome sequence of the filamentous fungus Phialemoniopsis curvata isolated from diesel fuel.</title>
        <authorList>
            <person name="Varaljay V.A."/>
            <person name="Lyon W.J."/>
            <person name="Crouch A.L."/>
            <person name="Drake C.E."/>
            <person name="Hollomon J.M."/>
            <person name="Nadeau L.J."/>
            <person name="Nunn H.S."/>
            <person name="Stevenson B.S."/>
            <person name="Bojanowski C.L."/>
            <person name="Crookes-Goodson W.J."/>
        </authorList>
    </citation>
    <scope>NUCLEOTIDE SEQUENCE [LARGE SCALE GENOMIC DNA]</scope>
    <source>
        <strain evidence="3 4">D216</strain>
    </source>
</reference>